<organism evidence="1 2">
    <name type="scientific">Actinoplanes palleronii</name>
    <dbReference type="NCBI Taxonomy" id="113570"/>
    <lineage>
        <taxon>Bacteria</taxon>
        <taxon>Bacillati</taxon>
        <taxon>Actinomycetota</taxon>
        <taxon>Actinomycetes</taxon>
        <taxon>Micromonosporales</taxon>
        <taxon>Micromonosporaceae</taxon>
        <taxon>Actinoplanes</taxon>
    </lineage>
</organism>
<comment type="caution">
    <text evidence="1">The sequence shown here is derived from an EMBL/GenBank/DDBJ whole genome shotgun (WGS) entry which is preliminary data.</text>
</comment>
<evidence type="ECO:0000313" key="2">
    <source>
        <dbReference type="Proteomes" id="UP000624709"/>
    </source>
</evidence>
<gene>
    <name evidence="1" type="ORF">Apa02nite_055300</name>
</gene>
<sequence>MSDDVEQRDVAGLAEELDQLIRQIGQVKGGQQRRVGHLDFQFDQLIRVGVARGGGPQSRHCGAPIGPALAPCRSREVPEQFVASVAYLSVSETTSLSETERLE</sequence>
<reference evidence="1 2" key="1">
    <citation type="submission" date="2021-01" db="EMBL/GenBank/DDBJ databases">
        <title>Whole genome shotgun sequence of Actinoplanes palleronii NBRC 14916.</title>
        <authorList>
            <person name="Komaki H."/>
            <person name="Tamura T."/>
        </authorList>
    </citation>
    <scope>NUCLEOTIDE SEQUENCE [LARGE SCALE GENOMIC DNA]</scope>
    <source>
        <strain evidence="1 2">NBRC 14916</strain>
    </source>
</reference>
<keyword evidence="2" id="KW-1185">Reference proteome</keyword>
<dbReference type="EMBL" id="BOMS01000088">
    <property type="protein sequence ID" value="GIE69422.1"/>
    <property type="molecule type" value="Genomic_DNA"/>
</dbReference>
<protein>
    <submittedName>
        <fullName evidence="1">Uncharacterized protein</fullName>
    </submittedName>
</protein>
<name>A0ABQ4BFJ1_9ACTN</name>
<dbReference type="RefSeq" id="WP_203827574.1">
    <property type="nucleotide sequence ID" value="NZ_BAAATY010000019.1"/>
</dbReference>
<evidence type="ECO:0000313" key="1">
    <source>
        <dbReference type="EMBL" id="GIE69422.1"/>
    </source>
</evidence>
<accession>A0ABQ4BFJ1</accession>
<proteinExistence type="predicted"/>
<dbReference type="Proteomes" id="UP000624709">
    <property type="component" value="Unassembled WGS sequence"/>
</dbReference>